<name>A0A918SWZ7_9GAMM</name>
<keyword evidence="3" id="KW-1185">Reference proteome</keyword>
<organism evidence="2 3">
    <name type="scientific">Cognatilysobacter bugurensis</name>
    <dbReference type="NCBI Taxonomy" id="543356"/>
    <lineage>
        <taxon>Bacteria</taxon>
        <taxon>Pseudomonadati</taxon>
        <taxon>Pseudomonadota</taxon>
        <taxon>Gammaproteobacteria</taxon>
        <taxon>Lysobacterales</taxon>
        <taxon>Lysobacteraceae</taxon>
        <taxon>Cognatilysobacter</taxon>
    </lineage>
</organism>
<dbReference type="Pfam" id="PF09346">
    <property type="entry name" value="SMI1_KNR4"/>
    <property type="match status" value="1"/>
</dbReference>
<dbReference type="AlphaFoldDB" id="A0A918SWZ7"/>
<reference evidence="2" key="2">
    <citation type="submission" date="2020-09" db="EMBL/GenBank/DDBJ databases">
        <authorList>
            <person name="Sun Q."/>
            <person name="Kim S."/>
        </authorList>
    </citation>
    <scope>NUCLEOTIDE SEQUENCE</scope>
    <source>
        <strain evidence="2">KCTC 23077</strain>
    </source>
</reference>
<proteinExistence type="predicted"/>
<dbReference type="Proteomes" id="UP000646426">
    <property type="component" value="Unassembled WGS sequence"/>
</dbReference>
<dbReference type="InterPro" id="IPR018958">
    <property type="entry name" value="Knr4/Smi1-like_dom"/>
</dbReference>
<dbReference type="SMART" id="SM00860">
    <property type="entry name" value="SMI1_KNR4"/>
    <property type="match status" value="1"/>
</dbReference>
<evidence type="ECO:0000313" key="2">
    <source>
        <dbReference type="EMBL" id="GHA76692.1"/>
    </source>
</evidence>
<evidence type="ECO:0000259" key="1">
    <source>
        <dbReference type="SMART" id="SM00860"/>
    </source>
</evidence>
<dbReference type="RefSeq" id="WP_189454328.1">
    <property type="nucleotide sequence ID" value="NZ_BMYD01000001.1"/>
</dbReference>
<dbReference type="InterPro" id="IPR037883">
    <property type="entry name" value="Knr4/Smi1-like_sf"/>
</dbReference>
<dbReference type="SUPFAM" id="SSF160631">
    <property type="entry name" value="SMI1/KNR4-like"/>
    <property type="match status" value="1"/>
</dbReference>
<comment type="caution">
    <text evidence="2">The sequence shown here is derived from an EMBL/GenBank/DDBJ whole genome shotgun (WGS) entry which is preliminary data.</text>
</comment>
<dbReference type="Gene3D" id="3.40.1580.10">
    <property type="entry name" value="SMI1/KNR4-like"/>
    <property type="match status" value="1"/>
</dbReference>
<reference evidence="2" key="1">
    <citation type="journal article" date="2014" name="Int. J. Syst. Evol. Microbiol.">
        <title>Complete genome sequence of Corynebacterium casei LMG S-19264T (=DSM 44701T), isolated from a smear-ripened cheese.</title>
        <authorList>
            <consortium name="US DOE Joint Genome Institute (JGI-PGF)"/>
            <person name="Walter F."/>
            <person name="Albersmeier A."/>
            <person name="Kalinowski J."/>
            <person name="Ruckert C."/>
        </authorList>
    </citation>
    <scope>NUCLEOTIDE SEQUENCE</scope>
    <source>
        <strain evidence="2">KCTC 23077</strain>
    </source>
</reference>
<gene>
    <name evidence="2" type="ORF">GCM10007067_12450</name>
</gene>
<feature type="domain" description="Knr4/Smi1-like" evidence="1">
    <location>
        <begin position="5"/>
        <end position="136"/>
    </location>
</feature>
<accession>A0A918SWZ7</accession>
<protein>
    <recommendedName>
        <fullName evidence="1">Knr4/Smi1-like domain-containing protein</fullName>
    </recommendedName>
</protein>
<dbReference type="EMBL" id="BMYD01000001">
    <property type="protein sequence ID" value="GHA76692.1"/>
    <property type="molecule type" value="Genomic_DNA"/>
</dbReference>
<sequence length="137" mass="14325">MEYPPPSELEIAEVERAVGHTLPEALVSLYVAQGNGGFGPDEGLLGLSTGHVTDLGDSALGLCQTLSSPDPEDPGWSWPSDLLPILHIGCAIYYCVHLAAPGNPVVQFDPNGFGPGDDWRGAFTVVSPSLEGWLGGL</sequence>
<evidence type="ECO:0000313" key="3">
    <source>
        <dbReference type="Proteomes" id="UP000646426"/>
    </source>
</evidence>